<feature type="region of interest" description="Disordered" evidence="1">
    <location>
        <begin position="678"/>
        <end position="759"/>
    </location>
</feature>
<proteinExistence type="predicted"/>
<dbReference type="Gene3D" id="3.10.10.10">
    <property type="entry name" value="HIV Type 1 Reverse Transcriptase, subunit A, domain 1"/>
    <property type="match status" value="1"/>
</dbReference>
<reference evidence="2 3" key="1">
    <citation type="journal article" date="2015" name="Genome Biol. Evol.">
        <title>Comparative Genomics of a Bacterivorous Green Alga Reveals Evolutionary Causalities and Consequences of Phago-Mixotrophic Mode of Nutrition.</title>
        <authorList>
            <person name="Burns J.A."/>
            <person name="Paasch A."/>
            <person name="Narechania A."/>
            <person name="Kim E."/>
        </authorList>
    </citation>
    <scope>NUCLEOTIDE SEQUENCE [LARGE SCALE GENOMIC DNA]</scope>
    <source>
        <strain evidence="2 3">PLY_AMNH</strain>
    </source>
</reference>
<name>A0AAE0BRI1_9CHLO</name>
<evidence type="ECO:0000313" key="3">
    <source>
        <dbReference type="Proteomes" id="UP001190700"/>
    </source>
</evidence>
<comment type="caution">
    <text evidence="2">The sequence shown here is derived from an EMBL/GenBank/DDBJ whole genome shotgun (WGS) entry which is preliminary data.</text>
</comment>
<keyword evidence="3" id="KW-1185">Reference proteome</keyword>
<evidence type="ECO:0000256" key="1">
    <source>
        <dbReference type="SAM" id="MobiDB-lite"/>
    </source>
</evidence>
<dbReference type="InterPro" id="IPR043502">
    <property type="entry name" value="DNA/RNA_pol_sf"/>
</dbReference>
<dbReference type="PANTHER" id="PTHR33050:SF7">
    <property type="entry name" value="RIBONUCLEASE H"/>
    <property type="match status" value="1"/>
</dbReference>
<protein>
    <submittedName>
        <fullName evidence="2">Uncharacterized protein</fullName>
    </submittedName>
</protein>
<evidence type="ECO:0000313" key="2">
    <source>
        <dbReference type="EMBL" id="KAK3241456.1"/>
    </source>
</evidence>
<accession>A0AAE0BRI1</accession>
<feature type="compositionally biased region" description="Polar residues" evidence="1">
    <location>
        <begin position="725"/>
        <end position="737"/>
    </location>
</feature>
<dbReference type="Proteomes" id="UP001190700">
    <property type="component" value="Unassembled WGS sequence"/>
</dbReference>
<dbReference type="InterPro" id="IPR052055">
    <property type="entry name" value="Hepadnavirus_pol/RT"/>
</dbReference>
<dbReference type="AlphaFoldDB" id="A0AAE0BRI1"/>
<dbReference type="PANTHER" id="PTHR33050">
    <property type="entry name" value="REVERSE TRANSCRIPTASE DOMAIN-CONTAINING PROTEIN"/>
    <property type="match status" value="1"/>
</dbReference>
<gene>
    <name evidence="2" type="ORF">CYMTET_48773</name>
</gene>
<dbReference type="EMBL" id="LGRX02033391">
    <property type="protein sequence ID" value="KAK3241456.1"/>
    <property type="molecule type" value="Genomic_DNA"/>
</dbReference>
<feature type="compositionally biased region" description="Basic residues" evidence="1">
    <location>
        <begin position="681"/>
        <end position="693"/>
    </location>
</feature>
<dbReference type="InterPro" id="IPR043128">
    <property type="entry name" value="Rev_trsase/Diguanyl_cyclase"/>
</dbReference>
<sequence length="759" mass="85416">MTYHDTADGLYEPGVRYSELLYEHFLPSEQSLLEGCRSGHRMSFVSKPPRFHRDNHPSCYEFADRSQEDLERGARAGVLEGPLHYEPWSVTQNGSIYIPEKDKFRNVWNARSSGVNRSMAPASARYDYLEDVLSLQRPGCYMSGWDLKDAFWNNPRWQPRCDYMGVEFPVTKDFYRARYDMFGFADAPQHQADMARVLKRYLNATVHSDGRSQCTGIFVDDGHTVHDSTLGVDEATARTEKELTALERMGVRVSKHKTQYPSTVKDYIGREIHSVPQYVTASGSRIEKYTRAAEELVESSTVDGRVSRRSLAAVVGKYQFLAPLVRGGQNMLVPLYRARDAFVEPFMAEFEKPTANAIFSEICPVCFQLKFEITVVLKRERLTLHCTPLTGGFGSVNLTGDYVSTLIDHEESGDFDPTAVLRAQKYAAAIGNRTEVLEGHEGDLSNEDFIQTIKVTRMEQNDRKKFTDKEISEITRQITEPLERSALDISHLSVKGLDRTADESAAFESKVPFILVRIKSEREARAILEKAVFSIDGSRYVSAPKSNRLVRFNISFKAAAANLQVSTERIVEFLNGTVFSEFVSRIVYTQSYSESTKSGSRFIRRFYAILRPPLGPAPEPSVLDPANTAHQIYFIPTQYVFDPMGIVYISQCSAWECFRCQPLSKRYGHCSKVCQDSLPKGKGKGKGKGKLHRSPTDTAGAGSRGSNSARWEQARARAQKRKPEPTTQSPAHKQTAGTDRRDEIRTAALQGGADISGRF</sequence>
<organism evidence="2 3">
    <name type="scientific">Cymbomonas tetramitiformis</name>
    <dbReference type="NCBI Taxonomy" id="36881"/>
    <lineage>
        <taxon>Eukaryota</taxon>
        <taxon>Viridiplantae</taxon>
        <taxon>Chlorophyta</taxon>
        <taxon>Pyramimonadophyceae</taxon>
        <taxon>Pyramimonadales</taxon>
        <taxon>Pyramimonadaceae</taxon>
        <taxon>Cymbomonas</taxon>
    </lineage>
</organism>
<dbReference type="SUPFAM" id="SSF56672">
    <property type="entry name" value="DNA/RNA polymerases"/>
    <property type="match status" value="1"/>
</dbReference>
<dbReference type="Gene3D" id="3.30.70.270">
    <property type="match status" value="1"/>
</dbReference>